<evidence type="ECO:0000313" key="8">
    <source>
        <dbReference type="Proteomes" id="UP001153148"/>
    </source>
</evidence>
<evidence type="ECO:0000256" key="1">
    <source>
        <dbReference type="ARBA" id="ARBA00008874"/>
    </source>
</evidence>
<evidence type="ECO:0000256" key="2">
    <source>
        <dbReference type="ARBA" id="ARBA00012513"/>
    </source>
</evidence>
<dbReference type="Proteomes" id="UP001153148">
    <property type="component" value="Unassembled WGS sequence"/>
</dbReference>
<reference evidence="7" key="1">
    <citation type="submission" date="2021-03" db="EMBL/GenBank/DDBJ databases">
        <authorList>
            <person name="Tran Van P."/>
        </authorList>
    </citation>
    <scope>NUCLEOTIDE SEQUENCE</scope>
</reference>
<protein>
    <recommendedName>
        <fullName evidence="2">non-specific serine/threonine protein kinase</fullName>
        <ecNumber evidence="2">2.7.11.1</ecNumber>
    </recommendedName>
</protein>
<dbReference type="InterPro" id="IPR051700">
    <property type="entry name" value="STE20_Ser-Thr_kinase"/>
</dbReference>
<evidence type="ECO:0000256" key="3">
    <source>
        <dbReference type="ARBA" id="ARBA00022527"/>
    </source>
</evidence>
<evidence type="ECO:0000256" key="5">
    <source>
        <dbReference type="ARBA" id="ARBA00022777"/>
    </source>
</evidence>
<dbReference type="InterPro" id="IPR001180">
    <property type="entry name" value="CNH_dom"/>
</dbReference>
<comment type="caution">
    <text evidence="7">The sequence shown here is derived from an EMBL/GenBank/DDBJ whole genome shotgun (WGS) entry which is preliminary data.</text>
</comment>
<name>A0ABN7P0Y1_TIMPD</name>
<keyword evidence="4" id="KW-0808">Transferase</keyword>
<accession>A0ABN7P0Y1</accession>
<proteinExistence type="inferred from homology"/>
<dbReference type="PANTHER" id="PTHR47096:SF1">
    <property type="entry name" value="MISSHAPEN LIKE KINASE 1"/>
    <property type="match status" value="1"/>
</dbReference>
<comment type="similarity">
    <text evidence="1">Belongs to the protein kinase superfamily. STE Ser/Thr protein kinase family. STE20 subfamily.</text>
</comment>
<keyword evidence="8" id="KW-1185">Reference proteome</keyword>
<organism evidence="7 8">
    <name type="scientific">Timema podura</name>
    <name type="common">Walking stick</name>
    <dbReference type="NCBI Taxonomy" id="61482"/>
    <lineage>
        <taxon>Eukaryota</taxon>
        <taxon>Metazoa</taxon>
        <taxon>Ecdysozoa</taxon>
        <taxon>Arthropoda</taxon>
        <taxon>Hexapoda</taxon>
        <taxon>Insecta</taxon>
        <taxon>Pterygota</taxon>
        <taxon>Neoptera</taxon>
        <taxon>Polyneoptera</taxon>
        <taxon>Phasmatodea</taxon>
        <taxon>Timematodea</taxon>
        <taxon>Timematoidea</taxon>
        <taxon>Timematidae</taxon>
        <taxon>Timema</taxon>
    </lineage>
</organism>
<dbReference type="EMBL" id="CAJPIN010016535">
    <property type="protein sequence ID" value="CAG2061607.1"/>
    <property type="molecule type" value="Genomic_DNA"/>
</dbReference>
<sequence length="216" mass="24136">MDLKQIGTQGPISPHCIVPLPNSNGMQLLLCYDNEGVYVNTYGKVSKNIVLQWGEMPTSVAYIGTGQIMGWGNKAIEIRSVETGHLDGVFMHKKSQKLKFLCERNDKVGALSPGVLLVSKEWLLLSDILYDPQQARDGQLVMSSAALPTRLTPVTPPLSSAERIISVCERILCQMCMRTYMRWLVLRFDWFSCVEHLGQSGQSRDELNFSEAARAD</sequence>
<gene>
    <name evidence="7" type="ORF">TPAB3V08_LOCUS8561</name>
</gene>
<dbReference type="EC" id="2.7.11.1" evidence="2"/>
<feature type="domain" description="CNH" evidence="6">
    <location>
        <begin position="9"/>
        <end position="103"/>
    </location>
</feature>
<dbReference type="Pfam" id="PF00780">
    <property type="entry name" value="CNH"/>
    <property type="match status" value="1"/>
</dbReference>
<evidence type="ECO:0000256" key="4">
    <source>
        <dbReference type="ARBA" id="ARBA00022679"/>
    </source>
</evidence>
<evidence type="ECO:0000259" key="6">
    <source>
        <dbReference type="Pfam" id="PF00780"/>
    </source>
</evidence>
<keyword evidence="5" id="KW-0418">Kinase</keyword>
<evidence type="ECO:0000313" key="7">
    <source>
        <dbReference type="EMBL" id="CAG2061607.1"/>
    </source>
</evidence>
<dbReference type="PANTHER" id="PTHR47096">
    <property type="entry name" value="MISSHAPEN LIKE KINASE 1"/>
    <property type="match status" value="1"/>
</dbReference>
<keyword evidence="3" id="KW-0723">Serine/threonine-protein kinase</keyword>